<dbReference type="Gene3D" id="3.40.30.10">
    <property type="entry name" value="Glutaredoxin"/>
    <property type="match status" value="1"/>
</dbReference>
<dbReference type="InParanoid" id="A0A1D8PJR2"/>
<dbReference type="CGD" id="CAL0000194770">
    <property type="gene designation" value="GTT11"/>
</dbReference>
<dbReference type="InterPro" id="IPR036282">
    <property type="entry name" value="Glutathione-S-Trfase_C_sf"/>
</dbReference>
<dbReference type="PANTHER" id="PTHR44051:SF9">
    <property type="entry name" value="GLUTATHIONE S-TRANSFERASE 1"/>
    <property type="match status" value="1"/>
</dbReference>
<feature type="domain" description="GST N-terminal" evidence="5">
    <location>
        <begin position="3"/>
        <end position="90"/>
    </location>
</feature>
<dbReference type="InterPro" id="IPR004045">
    <property type="entry name" value="Glutathione_S-Trfase_N"/>
</dbReference>
<dbReference type="eggNOG" id="KOG0867">
    <property type="taxonomic scope" value="Eukaryota"/>
</dbReference>
<evidence type="ECO:0000256" key="4">
    <source>
        <dbReference type="ARBA" id="ARBA00047960"/>
    </source>
</evidence>
<evidence type="ECO:0000313" key="7">
    <source>
        <dbReference type="CGD" id="CAL0000194770"/>
    </source>
</evidence>
<dbReference type="VEuPathDB" id="FungiDB:C3_03720W_A"/>
<keyword evidence="9" id="KW-1185">Reference proteome</keyword>
<dbReference type="FunFam" id="3.40.30.10:FF:000156">
    <property type="entry name" value="Glutathione S-transferase 1"/>
    <property type="match status" value="1"/>
</dbReference>
<comment type="catalytic activity">
    <reaction evidence="4">
        <text>RX + glutathione = an S-substituted glutathione + a halide anion + H(+)</text>
        <dbReference type="Rhea" id="RHEA:16437"/>
        <dbReference type="ChEBI" id="CHEBI:15378"/>
        <dbReference type="ChEBI" id="CHEBI:16042"/>
        <dbReference type="ChEBI" id="CHEBI:17792"/>
        <dbReference type="ChEBI" id="CHEBI:57925"/>
        <dbReference type="ChEBI" id="CHEBI:90779"/>
        <dbReference type="EC" id="2.5.1.18"/>
    </reaction>
</comment>
<dbReference type="CDD" id="cd03046">
    <property type="entry name" value="GST_N_GTT1_like"/>
    <property type="match status" value="1"/>
</dbReference>
<dbReference type="KEGG" id="cal:CAALFM_C303720WA"/>
<evidence type="ECO:0000256" key="3">
    <source>
        <dbReference type="ARBA" id="ARBA00022679"/>
    </source>
</evidence>
<dbReference type="GO" id="GO:0005783">
    <property type="term" value="C:endoplasmic reticulum"/>
    <property type="evidence" value="ECO:0000314"/>
    <property type="project" value="CGD"/>
</dbReference>
<dbReference type="GO" id="GO:0005737">
    <property type="term" value="C:cytoplasm"/>
    <property type="evidence" value="ECO:0000318"/>
    <property type="project" value="GO_Central"/>
</dbReference>
<proteinExistence type="inferred from homology"/>
<evidence type="ECO:0000313" key="8">
    <source>
        <dbReference type="EMBL" id="AOW28399.1"/>
    </source>
</evidence>
<keyword evidence="3" id="KW-0808">Transferase</keyword>
<name>A0A1D8PJR2_CANAL</name>
<reference evidence="8 9" key="2">
    <citation type="journal article" date="2007" name="Genome Biol.">
        <title>Assembly of the Candida albicans genome into sixteen supercontigs aligned on the eight chromosomes.</title>
        <authorList>
            <person name="van het Hoog M."/>
            <person name="Rast T.J."/>
            <person name="Martchenko M."/>
            <person name="Grindle S."/>
            <person name="Dignard D."/>
            <person name="Hogues H."/>
            <person name="Cuomo C."/>
            <person name="Berriman M."/>
            <person name="Scherer S."/>
            <person name="Magee B.B."/>
            <person name="Whiteway M."/>
            <person name="Chibana H."/>
            <person name="Nantel A."/>
            <person name="Magee P.T."/>
        </authorList>
    </citation>
    <scope>GENOME REANNOTATION</scope>
    <source>
        <strain evidence="9">SC5314 / ATCC MYA-2876</strain>
    </source>
</reference>
<dbReference type="Gene3D" id="1.20.1050.10">
    <property type="match status" value="1"/>
</dbReference>
<dbReference type="OMA" id="WIHFAES"/>
<dbReference type="SMR" id="A0A1D8PJR2"/>
<dbReference type="GeneID" id="3645644"/>
<dbReference type="FunCoup" id="A0A1D8PJR2">
    <property type="interactions" value="112"/>
</dbReference>
<protein>
    <recommendedName>
        <fullName evidence="2">glutathione transferase</fullName>
        <ecNumber evidence="2">2.5.1.18</ecNumber>
    </recommendedName>
</protein>
<reference evidence="8 9" key="1">
    <citation type="journal article" date="2004" name="Proc. Natl. Acad. Sci. U.S.A.">
        <title>The diploid genome sequence of Candida albicans.</title>
        <authorList>
            <person name="Jones T."/>
            <person name="Federspiel N.A."/>
            <person name="Chibana H."/>
            <person name="Dungan J."/>
            <person name="Kalman S."/>
            <person name="Magee B.B."/>
            <person name="Newport G."/>
            <person name="Thorstenson Y.R."/>
            <person name="Agabian N."/>
            <person name="Magee P.T."/>
            <person name="Davis R.W."/>
            <person name="Scherer S."/>
        </authorList>
    </citation>
    <scope>NUCLEOTIDE SEQUENCE [LARGE SCALE GENOMIC DNA]</scope>
    <source>
        <strain evidence="9">SC5314 / ATCC MYA-2876</strain>
    </source>
</reference>
<dbReference type="EMBL" id="CP017625">
    <property type="protein sequence ID" value="AOW28399.1"/>
    <property type="molecule type" value="Genomic_DNA"/>
</dbReference>
<evidence type="ECO:0000259" key="5">
    <source>
        <dbReference type="PROSITE" id="PS50404"/>
    </source>
</evidence>
<organism evidence="8 9">
    <name type="scientific">Candida albicans (strain SC5314 / ATCC MYA-2876)</name>
    <name type="common">Yeast</name>
    <dbReference type="NCBI Taxonomy" id="237561"/>
    <lineage>
        <taxon>Eukaryota</taxon>
        <taxon>Fungi</taxon>
        <taxon>Dikarya</taxon>
        <taxon>Ascomycota</taxon>
        <taxon>Saccharomycotina</taxon>
        <taxon>Pichiomycetes</taxon>
        <taxon>Debaryomycetaceae</taxon>
        <taxon>Candida/Lodderomyces clade</taxon>
        <taxon>Candida</taxon>
    </lineage>
</organism>
<dbReference type="InterPro" id="IPR040079">
    <property type="entry name" value="Glutathione_S-Trfase"/>
</dbReference>
<dbReference type="InterPro" id="IPR036249">
    <property type="entry name" value="Thioredoxin-like_sf"/>
</dbReference>
<evidence type="ECO:0000259" key="6">
    <source>
        <dbReference type="PROSITE" id="PS50405"/>
    </source>
</evidence>
<dbReference type="GO" id="GO:0004364">
    <property type="term" value="F:glutathione transferase activity"/>
    <property type="evidence" value="ECO:0000314"/>
    <property type="project" value="CGD"/>
</dbReference>
<dbReference type="STRING" id="237561.A0A1D8PJR2"/>
<dbReference type="PROSITE" id="PS50404">
    <property type="entry name" value="GST_NTER"/>
    <property type="match status" value="1"/>
</dbReference>
<dbReference type="SUPFAM" id="SSF47616">
    <property type="entry name" value="GST C-terminal domain-like"/>
    <property type="match status" value="1"/>
</dbReference>
<comment type="similarity">
    <text evidence="1">Belongs to the GST superfamily.</text>
</comment>
<dbReference type="AlphaFoldDB" id="A0A1D8PJR2"/>
<accession>A0A1D8PJR2</accession>
<dbReference type="Pfam" id="PF14497">
    <property type="entry name" value="GST_C_3"/>
    <property type="match status" value="1"/>
</dbReference>
<dbReference type="SFLD" id="SFLDS00019">
    <property type="entry name" value="Glutathione_Transferase_(cytos"/>
    <property type="match status" value="1"/>
</dbReference>
<sequence length="249" mass="28654">MSDTKIIVHWLNYSRSQRVIWLLEELNIPFELKVYLRNKQFRAPKELENVHPLGKSPVIEVIDTKTGESEVIAETGHIFNYILSNYDTTNILTPANRKLQNQVDYFLHYAEGTLQPNLVALLVHGFAKQQAPFGTKFLMGLLVNGIDSMFYIPELKKNLNYLEDIMRKQHENGSNYFVGDKLSGADIILEFPVITNIFQNKRGAEQLGAGDVEKEYPHLNQWAEDIKKEPKYIKAQELVAKHETVKPNI</sequence>
<dbReference type="InterPro" id="IPR010987">
    <property type="entry name" value="Glutathione-S-Trfase_C-like"/>
</dbReference>
<dbReference type="GO" id="GO:0004602">
    <property type="term" value="F:glutathione peroxidase activity"/>
    <property type="evidence" value="ECO:0007669"/>
    <property type="project" value="UniProtKB-ARBA"/>
</dbReference>
<dbReference type="EC" id="2.5.1.18" evidence="2"/>
<dbReference type="RefSeq" id="XP_019330853.1">
    <property type="nucleotide sequence ID" value="XM_019475308.1"/>
</dbReference>
<dbReference type="InterPro" id="IPR004046">
    <property type="entry name" value="GST_C"/>
</dbReference>
<evidence type="ECO:0000256" key="1">
    <source>
        <dbReference type="ARBA" id="ARBA00007409"/>
    </source>
</evidence>
<dbReference type="PROSITE" id="PS50405">
    <property type="entry name" value="GST_CTER"/>
    <property type="match status" value="1"/>
</dbReference>
<dbReference type="OrthoDB" id="2098326at2759"/>
<gene>
    <name evidence="7 8" type="primary">GTT11</name>
    <name evidence="8" type="ordered locus">CAALFM_C303720WA</name>
    <name evidence="7" type="ordered locus">orf19.14209</name>
</gene>
<evidence type="ECO:0000313" key="9">
    <source>
        <dbReference type="Proteomes" id="UP000000559"/>
    </source>
</evidence>
<dbReference type="PANTHER" id="PTHR44051">
    <property type="entry name" value="GLUTATHIONE S-TRANSFERASE-RELATED"/>
    <property type="match status" value="1"/>
</dbReference>
<feature type="domain" description="GST C-terminal" evidence="6">
    <location>
        <begin position="96"/>
        <end position="248"/>
    </location>
</feature>
<dbReference type="Pfam" id="PF13409">
    <property type="entry name" value="GST_N_2"/>
    <property type="match status" value="1"/>
</dbReference>
<dbReference type="SFLD" id="SFLDG00358">
    <property type="entry name" value="Main_(cytGST)"/>
    <property type="match status" value="1"/>
</dbReference>
<dbReference type="Proteomes" id="UP000000559">
    <property type="component" value="Chromosome 3"/>
</dbReference>
<reference evidence="8 9" key="3">
    <citation type="journal article" date="2013" name="Genome Biol.">
        <title>Assembly of a phased diploid Candida albicans genome facilitates allele-specific measurements and provides a simple model for repeat and indel structure.</title>
        <authorList>
            <person name="Muzzey D."/>
            <person name="Schwartz K."/>
            <person name="Weissman J.S."/>
            <person name="Sherlock G."/>
        </authorList>
    </citation>
    <scope>NUCLEOTIDE SEQUENCE [LARGE SCALE GENOMIC DNA]</scope>
    <source>
        <strain evidence="9">SC5314 / ATCC MYA-2876</strain>
    </source>
</reference>
<dbReference type="SUPFAM" id="SSF52833">
    <property type="entry name" value="Thioredoxin-like"/>
    <property type="match status" value="1"/>
</dbReference>
<evidence type="ECO:0000256" key="2">
    <source>
        <dbReference type="ARBA" id="ARBA00012452"/>
    </source>
</evidence>